<protein>
    <submittedName>
        <fullName evidence="1">Uncharacterized protein</fullName>
    </submittedName>
</protein>
<evidence type="ECO:0000313" key="2">
    <source>
        <dbReference type="Proteomes" id="UP000629287"/>
    </source>
</evidence>
<dbReference type="OrthoDB" id="4237396at2"/>
<accession>A0A8I0P627</accession>
<name>A0A8I0P627_9ACTN</name>
<gene>
    <name evidence="1" type="ORF">H4687_005074</name>
</gene>
<sequence length="178" mass="19098">MTFAPRTWVVGEVVTAALLNQEIRDQFNTFFGAWTDYSGTFVWGAESGTAPAIGNGTIVARYMKIGRTVDYLQRLTMGSTTTYGNGGSAANYYFSLPAAPAATWSGHRGQWVVWRDESASLNQQGTGQCSTANHANGSLRQLATPGTAAAPFWDSVAPFASLAADDVMWHQGRYEAAA</sequence>
<reference evidence="1 2" key="1">
    <citation type="submission" date="2020-10" db="EMBL/GenBank/DDBJ databases">
        <title>Sequencing the genomes of 1000 actinobacteria strains.</title>
        <authorList>
            <person name="Klenk H.-P."/>
        </authorList>
    </citation>
    <scope>NUCLEOTIDE SEQUENCE [LARGE SCALE GENOMIC DNA]</scope>
    <source>
        <strain evidence="1 2">DSM 41803</strain>
    </source>
</reference>
<dbReference type="GeneID" id="86829632"/>
<dbReference type="RefSeq" id="WP_046914930.1">
    <property type="nucleotide sequence ID" value="NZ_JADBGF010000001.1"/>
</dbReference>
<evidence type="ECO:0000313" key="1">
    <source>
        <dbReference type="EMBL" id="MBE1598945.1"/>
    </source>
</evidence>
<proteinExistence type="predicted"/>
<dbReference type="EMBL" id="JADBGF010000001">
    <property type="protein sequence ID" value="MBE1598945.1"/>
    <property type="molecule type" value="Genomic_DNA"/>
</dbReference>
<keyword evidence="2" id="KW-1185">Reference proteome</keyword>
<organism evidence="1 2">
    <name type="scientific">Streptomyces stelliscabiei</name>
    <dbReference type="NCBI Taxonomy" id="146820"/>
    <lineage>
        <taxon>Bacteria</taxon>
        <taxon>Bacillati</taxon>
        <taxon>Actinomycetota</taxon>
        <taxon>Actinomycetes</taxon>
        <taxon>Kitasatosporales</taxon>
        <taxon>Streptomycetaceae</taxon>
        <taxon>Streptomyces</taxon>
    </lineage>
</organism>
<comment type="caution">
    <text evidence="1">The sequence shown here is derived from an EMBL/GenBank/DDBJ whole genome shotgun (WGS) entry which is preliminary data.</text>
</comment>
<dbReference type="Proteomes" id="UP000629287">
    <property type="component" value="Unassembled WGS sequence"/>
</dbReference>
<dbReference type="AlphaFoldDB" id="A0A8I0P627"/>